<dbReference type="InterPro" id="IPR036938">
    <property type="entry name" value="PAP2/HPO_sf"/>
</dbReference>
<dbReference type="Pfam" id="PF01569">
    <property type="entry name" value="PAP2"/>
    <property type="match status" value="1"/>
</dbReference>
<sequence>MAKRVKSDSMQNIDLVGQQPAQKWPSLGRVLVSLALLVAGIGSVIGLIPDGAGGANPIEVTSGTSAATYRLVTDLAEEGPSWLHTFVELATEGTVVLLVLMLVAIWWTGRRRGAQIVAGTVLVGAGMTTAYLISEVIKVAVNEERPCRALPGVEIAVACPSVGDWSFPSNHSVIAAGLAVGLALVAPRFALLTLPLAAVAGALRVVAGVHYPHDVLAGIVLGGTVTAATVIILTPLATHLVRWLSTIRALRFLVLADAPRTAGPGPTGVGR</sequence>
<keyword evidence="5 7" id="KW-1133">Transmembrane helix</keyword>
<evidence type="ECO:0000256" key="4">
    <source>
        <dbReference type="ARBA" id="ARBA00022801"/>
    </source>
</evidence>
<dbReference type="PANTHER" id="PTHR14969">
    <property type="entry name" value="SPHINGOSINE-1-PHOSPHATE PHOSPHOHYDROLASE"/>
    <property type="match status" value="1"/>
</dbReference>
<feature type="transmembrane region" description="Helical" evidence="7">
    <location>
        <begin position="116"/>
        <end position="134"/>
    </location>
</feature>
<dbReference type="RefSeq" id="WP_377572204.1">
    <property type="nucleotide sequence ID" value="NZ_JBHTMP010000027.1"/>
</dbReference>
<proteinExistence type="predicted"/>
<evidence type="ECO:0000259" key="8">
    <source>
        <dbReference type="SMART" id="SM00014"/>
    </source>
</evidence>
<feature type="transmembrane region" description="Helical" evidence="7">
    <location>
        <begin position="173"/>
        <end position="203"/>
    </location>
</feature>
<keyword evidence="4" id="KW-0378">Hydrolase</keyword>
<keyword evidence="2" id="KW-1003">Cell membrane</keyword>
<dbReference type="EMBL" id="JBHTMP010000027">
    <property type="protein sequence ID" value="MFD1323049.1"/>
    <property type="molecule type" value="Genomic_DNA"/>
</dbReference>
<evidence type="ECO:0000256" key="7">
    <source>
        <dbReference type="SAM" id="Phobius"/>
    </source>
</evidence>
<evidence type="ECO:0000313" key="9">
    <source>
        <dbReference type="EMBL" id="MFD1323049.1"/>
    </source>
</evidence>
<comment type="caution">
    <text evidence="9">The sequence shown here is derived from an EMBL/GenBank/DDBJ whole genome shotgun (WGS) entry which is preliminary data.</text>
</comment>
<gene>
    <name evidence="9" type="ORF">ACFQ4H_18315</name>
</gene>
<evidence type="ECO:0000256" key="5">
    <source>
        <dbReference type="ARBA" id="ARBA00022989"/>
    </source>
</evidence>
<feature type="transmembrane region" description="Helical" evidence="7">
    <location>
        <begin position="89"/>
        <end position="109"/>
    </location>
</feature>
<feature type="domain" description="Phosphatidic acid phosphatase type 2/haloperoxidase" evidence="8">
    <location>
        <begin position="120"/>
        <end position="230"/>
    </location>
</feature>
<evidence type="ECO:0000313" key="10">
    <source>
        <dbReference type="Proteomes" id="UP001597260"/>
    </source>
</evidence>
<comment type="subcellular location">
    <subcellularLocation>
        <location evidence="1">Cell membrane</location>
        <topology evidence="1">Multi-pass membrane protein</topology>
    </subcellularLocation>
</comment>
<evidence type="ECO:0000256" key="3">
    <source>
        <dbReference type="ARBA" id="ARBA00022692"/>
    </source>
</evidence>
<keyword evidence="10" id="KW-1185">Reference proteome</keyword>
<feature type="transmembrane region" description="Helical" evidence="7">
    <location>
        <begin position="215"/>
        <end position="237"/>
    </location>
</feature>
<dbReference type="InterPro" id="IPR000326">
    <property type="entry name" value="PAP2/HPO"/>
</dbReference>
<keyword evidence="3 7" id="KW-0812">Transmembrane</keyword>
<dbReference type="SUPFAM" id="SSF48317">
    <property type="entry name" value="Acid phosphatase/Vanadium-dependent haloperoxidase"/>
    <property type="match status" value="1"/>
</dbReference>
<evidence type="ECO:0000256" key="1">
    <source>
        <dbReference type="ARBA" id="ARBA00004651"/>
    </source>
</evidence>
<organism evidence="9 10">
    <name type="scientific">Micromonospora sonneratiae</name>
    <dbReference type="NCBI Taxonomy" id="1184706"/>
    <lineage>
        <taxon>Bacteria</taxon>
        <taxon>Bacillati</taxon>
        <taxon>Actinomycetota</taxon>
        <taxon>Actinomycetes</taxon>
        <taxon>Micromonosporales</taxon>
        <taxon>Micromonosporaceae</taxon>
        <taxon>Micromonospora</taxon>
    </lineage>
</organism>
<dbReference type="PANTHER" id="PTHR14969:SF62">
    <property type="entry name" value="DECAPRENYLPHOSPHORYL-5-PHOSPHORIBOSE PHOSPHATASE RV3807C-RELATED"/>
    <property type="match status" value="1"/>
</dbReference>
<evidence type="ECO:0000256" key="6">
    <source>
        <dbReference type="ARBA" id="ARBA00023136"/>
    </source>
</evidence>
<reference evidence="10" key="1">
    <citation type="journal article" date="2019" name="Int. J. Syst. Evol. Microbiol.">
        <title>The Global Catalogue of Microorganisms (GCM) 10K type strain sequencing project: providing services to taxonomists for standard genome sequencing and annotation.</title>
        <authorList>
            <consortium name="The Broad Institute Genomics Platform"/>
            <consortium name="The Broad Institute Genome Sequencing Center for Infectious Disease"/>
            <person name="Wu L."/>
            <person name="Ma J."/>
        </authorList>
    </citation>
    <scope>NUCLEOTIDE SEQUENCE [LARGE SCALE GENOMIC DNA]</scope>
    <source>
        <strain evidence="10">JCM 31037</strain>
    </source>
</reference>
<protein>
    <submittedName>
        <fullName evidence="9">Phosphatase PAP2 family protein</fullName>
    </submittedName>
</protein>
<evidence type="ECO:0000256" key="2">
    <source>
        <dbReference type="ARBA" id="ARBA00022475"/>
    </source>
</evidence>
<dbReference type="SMART" id="SM00014">
    <property type="entry name" value="acidPPc"/>
    <property type="match status" value="1"/>
</dbReference>
<name>A0ABW3YEZ4_9ACTN</name>
<feature type="transmembrane region" description="Helical" evidence="7">
    <location>
        <begin position="30"/>
        <end position="48"/>
    </location>
</feature>
<dbReference type="Gene3D" id="1.20.144.10">
    <property type="entry name" value="Phosphatidic acid phosphatase type 2/haloperoxidase"/>
    <property type="match status" value="2"/>
</dbReference>
<keyword evidence="6 7" id="KW-0472">Membrane</keyword>
<accession>A0ABW3YEZ4</accession>
<dbReference type="Proteomes" id="UP001597260">
    <property type="component" value="Unassembled WGS sequence"/>
</dbReference>